<dbReference type="GO" id="GO:0046933">
    <property type="term" value="F:proton-transporting ATP synthase activity, rotational mechanism"/>
    <property type="evidence" value="ECO:0007669"/>
    <property type="project" value="UniProtKB-UniRule"/>
</dbReference>
<evidence type="ECO:0000313" key="17">
    <source>
        <dbReference type="EMBL" id="KRO40323.1"/>
    </source>
</evidence>
<dbReference type="SUPFAM" id="SSF46604">
    <property type="entry name" value="Epsilon subunit of F1F0-ATP synthase C-terminal domain"/>
    <property type="match status" value="1"/>
</dbReference>
<dbReference type="InterPro" id="IPR020546">
    <property type="entry name" value="ATP_synth_F1_dsu/esu_N"/>
</dbReference>
<dbReference type="Gene3D" id="1.20.5.440">
    <property type="entry name" value="ATP synthase delta/epsilon subunit, C-terminal domain"/>
    <property type="match status" value="1"/>
</dbReference>
<keyword evidence="6 13" id="KW-0813">Transport</keyword>
<organism evidence="17 18">
    <name type="scientific">SAR86 cluster bacterium BACL1 MAG-120920-bin57</name>
    <dbReference type="NCBI Taxonomy" id="1655571"/>
    <lineage>
        <taxon>Bacteria</taxon>
        <taxon>Pseudomonadati</taxon>
        <taxon>Pseudomonadota</taxon>
        <taxon>Gammaproteobacteria</taxon>
        <taxon>SAR86 cluster</taxon>
    </lineage>
</organism>
<protein>
    <recommendedName>
        <fullName evidence="5 13">ATP synthase epsilon chain</fullName>
    </recommendedName>
    <alternativeName>
        <fullName evidence="12 13">ATP synthase F1 sector epsilon subunit</fullName>
    </alternativeName>
    <alternativeName>
        <fullName evidence="11 13">F-ATPase epsilon subunit</fullName>
    </alternativeName>
</protein>
<evidence type="ECO:0000313" key="18">
    <source>
        <dbReference type="Proteomes" id="UP000050874"/>
    </source>
</evidence>
<dbReference type="GO" id="GO:0005886">
    <property type="term" value="C:plasma membrane"/>
    <property type="evidence" value="ECO:0007669"/>
    <property type="project" value="UniProtKB-SubCell"/>
</dbReference>
<keyword evidence="9 13" id="KW-0139">CF(1)</keyword>
<keyword evidence="7 13" id="KW-0406">Ion transport</keyword>
<evidence type="ECO:0000259" key="16">
    <source>
        <dbReference type="Pfam" id="PF02823"/>
    </source>
</evidence>
<accession>A0A0R2PW72</accession>
<dbReference type="InterPro" id="IPR036771">
    <property type="entry name" value="ATPsynth_dsu/esu_N"/>
</dbReference>
<comment type="similarity">
    <text evidence="3 13 14">Belongs to the ATPase epsilon chain family.</text>
</comment>
<evidence type="ECO:0000256" key="10">
    <source>
        <dbReference type="ARBA" id="ARBA00023310"/>
    </source>
</evidence>
<name>A0A0R2PW72_9GAMM</name>
<dbReference type="HAMAP" id="MF_00530">
    <property type="entry name" value="ATP_synth_epsil_bac"/>
    <property type="match status" value="1"/>
</dbReference>
<dbReference type="AlphaFoldDB" id="A0A0R2PW72"/>
<dbReference type="Gene3D" id="2.60.15.10">
    <property type="entry name" value="F0F1 ATP synthase delta/epsilon subunit, N-terminal"/>
    <property type="match status" value="1"/>
</dbReference>
<evidence type="ECO:0000256" key="5">
    <source>
        <dbReference type="ARBA" id="ARBA00014480"/>
    </source>
</evidence>
<evidence type="ECO:0000256" key="6">
    <source>
        <dbReference type="ARBA" id="ARBA00022448"/>
    </source>
</evidence>
<dbReference type="GO" id="GO:0005524">
    <property type="term" value="F:ATP binding"/>
    <property type="evidence" value="ECO:0007669"/>
    <property type="project" value="UniProtKB-UniRule"/>
</dbReference>
<keyword evidence="8 13" id="KW-0472">Membrane</keyword>
<evidence type="ECO:0000256" key="9">
    <source>
        <dbReference type="ARBA" id="ARBA00023196"/>
    </source>
</evidence>
<evidence type="ECO:0000256" key="4">
    <source>
        <dbReference type="ARBA" id="ARBA00011648"/>
    </source>
</evidence>
<dbReference type="InterPro" id="IPR001469">
    <property type="entry name" value="ATP_synth_F1_dsu/esu"/>
</dbReference>
<dbReference type="GO" id="GO:0045259">
    <property type="term" value="C:proton-transporting ATP synthase complex"/>
    <property type="evidence" value="ECO:0007669"/>
    <property type="project" value="UniProtKB-KW"/>
</dbReference>
<feature type="domain" description="ATP synthase F1 complex delta/epsilon subunit N-terminal" evidence="16">
    <location>
        <begin position="4"/>
        <end position="82"/>
    </location>
</feature>
<dbReference type="InterPro" id="IPR020547">
    <property type="entry name" value="ATP_synth_F1_esu_C"/>
</dbReference>
<dbReference type="SUPFAM" id="SSF51344">
    <property type="entry name" value="Epsilon subunit of F1F0-ATP synthase N-terminal domain"/>
    <property type="match status" value="1"/>
</dbReference>
<evidence type="ECO:0000256" key="14">
    <source>
        <dbReference type="RuleBase" id="RU003656"/>
    </source>
</evidence>
<dbReference type="Proteomes" id="UP000050874">
    <property type="component" value="Unassembled WGS sequence"/>
</dbReference>
<evidence type="ECO:0000256" key="8">
    <source>
        <dbReference type="ARBA" id="ARBA00023136"/>
    </source>
</evidence>
<dbReference type="InterPro" id="IPR036794">
    <property type="entry name" value="ATP_F1_dsu/esu_C_sf"/>
</dbReference>
<reference evidence="18" key="1">
    <citation type="submission" date="2015-10" db="EMBL/GenBank/DDBJ databases">
        <title>Metagenome-Assembled Genomes uncover a global brackish microbiome.</title>
        <authorList>
            <person name="Hugerth L.W."/>
            <person name="Larsson J."/>
            <person name="Alneberg J."/>
            <person name="Lindh M.V."/>
            <person name="Legrand C."/>
            <person name="Pinhassi J."/>
            <person name="Andersson A."/>
        </authorList>
    </citation>
    <scope>NUCLEOTIDE SEQUENCE [LARGE SCALE GENOMIC DNA]</scope>
</reference>
<feature type="domain" description="ATP synthase epsilon subunit C-terminal" evidence="15">
    <location>
        <begin position="87"/>
        <end position="131"/>
    </location>
</feature>
<dbReference type="NCBIfam" id="NF001847">
    <property type="entry name" value="PRK00571.1-4"/>
    <property type="match status" value="1"/>
</dbReference>
<sequence>MSTIKVSIVSSSEEIYSGEGTMVFATGSLGEIGIAPGHTPLLTGLAPGPVRIQNGDEEQTFFCSGGFVEIQPDLVTFLSDRAERADSMDEAEAIKAQEQAEKNMHDQQSTLDYTKAAAQLAEAAARIKTIQKLRKNK</sequence>
<keyword evidence="10 13" id="KW-0066">ATP synthesis</keyword>
<evidence type="ECO:0000256" key="1">
    <source>
        <dbReference type="ARBA" id="ARBA00003543"/>
    </source>
</evidence>
<comment type="subunit">
    <text evidence="4 13 14">F-type ATPases have 2 components, CF(1) - the catalytic core - and CF(0) - the membrane proton channel. CF(1) has five subunits: alpha(3), beta(3), gamma(1), delta(1), epsilon(1). CF(0) has three main subunits: a, b and c.</text>
</comment>
<evidence type="ECO:0000256" key="3">
    <source>
        <dbReference type="ARBA" id="ARBA00005712"/>
    </source>
</evidence>
<comment type="subcellular location">
    <subcellularLocation>
        <location evidence="2 13">Cell membrane</location>
        <topology evidence="2 13">Peripheral membrane protein</topology>
    </subcellularLocation>
</comment>
<evidence type="ECO:0000259" key="15">
    <source>
        <dbReference type="Pfam" id="PF00401"/>
    </source>
</evidence>
<evidence type="ECO:0000256" key="7">
    <source>
        <dbReference type="ARBA" id="ARBA00023065"/>
    </source>
</evidence>
<evidence type="ECO:0000256" key="13">
    <source>
        <dbReference type="HAMAP-Rule" id="MF_00530"/>
    </source>
</evidence>
<evidence type="ECO:0000256" key="11">
    <source>
        <dbReference type="ARBA" id="ARBA00030215"/>
    </source>
</evidence>
<comment type="caution">
    <text evidence="17">The sequence shown here is derived from an EMBL/GenBank/DDBJ whole genome shotgun (WGS) entry which is preliminary data.</text>
</comment>
<dbReference type="CDD" id="cd12152">
    <property type="entry name" value="F1-ATPase_delta"/>
    <property type="match status" value="1"/>
</dbReference>
<dbReference type="EMBL" id="LIAV01000134">
    <property type="protein sequence ID" value="KRO40323.1"/>
    <property type="molecule type" value="Genomic_DNA"/>
</dbReference>
<dbReference type="PANTHER" id="PTHR13822">
    <property type="entry name" value="ATP SYNTHASE DELTA/EPSILON CHAIN"/>
    <property type="match status" value="1"/>
</dbReference>
<gene>
    <name evidence="13" type="primary">atpC</name>
    <name evidence="17" type="ORF">ABR63_00100</name>
</gene>
<proteinExistence type="inferred from homology"/>
<dbReference type="NCBIfam" id="TIGR01216">
    <property type="entry name" value="ATP_synt_epsi"/>
    <property type="match status" value="1"/>
</dbReference>
<dbReference type="Pfam" id="PF02823">
    <property type="entry name" value="ATP-synt_DE_N"/>
    <property type="match status" value="1"/>
</dbReference>
<dbReference type="PANTHER" id="PTHR13822:SF10">
    <property type="entry name" value="ATP SYNTHASE EPSILON CHAIN, CHLOROPLASTIC"/>
    <property type="match status" value="1"/>
</dbReference>
<keyword evidence="13" id="KW-0375">Hydrogen ion transport</keyword>
<evidence type="ECO:0000256" key="12">
    <source>
        <dbReference type="ARBA" id="ARBA00031795"/>
    </source>
</evidence>
<evidence type="ECO:0000256" key="2">
    <source>
        <dbReference type="ARBA" id="ARBA00004202"/>
    </source>
</evidence>
<dbReference type="Pfam" id="PF00401">
    <property type="entry name" value="ATP-synt_DE"/>
    <property type="match status" value="1"/>
</dbReference>
<keyword evidence="13" id="KW-1003">Cell membrane</keyword>
<comment type="function">
    <text evidence="1 13">Produces ATP from ADP in the presence of a proton gradient across the membrane.</text>
</comment>